<gene>
    <name evidence="2" type="ORF">BRAPAZ1V2_A09P13170.2</name>
</gene>
<evidence type="ECO:0000313" key="2">
    <source>
        <dbReference type="EMBL" id="CAG7860850.1"/>
    </source>
</evidence>
<feature type="non-terminal residue" evidence="2">
    <location>
        <position position="1"/>
    </location>
</feature>
<proteinExistence type="predicted"/>
<protein>
    <submittedName>
        <fullName evidence="2">Uncharacterized protein</fullName>
    </submittedName>
</protein>
<dbReference type="AlphaFoldDB" id="A0A8D9FWR4"/>
<reference evidence="2 3" key="1">
    <citation type="submission" date="2021-07" db="EMBL/GenBank/DDBJ databases">
        <authorList>
            <consortium name="Genoscope - CEA"/>
            <person name="William W."/>
        </authorList>
    </citation>
    <scope>NUCLEOTIDE SEQUENCE [LARGE SCALE GENOMIC DNA]</scope>
</reference>
<dbReference type="Proteomes" id="UP000694005">
    <property type="component" value="Chromosome A09"/>
</dbReference>
<accession>A0A8D9FWR4</accession>
<sequence>EIESEDPTNHQEQEGPDSTLSLRFAPPGTFQIYVENREGFQLKPRT</sequence>
<feature type="region of interest" description="Disordered" evidence="1">
    <location>
        <begin position="1"/>
        <end position="24"/>
    </location>
</feature>
<evidence type="ECO:0000256" key="1">
    <source>
        <dbReference type="SAM" id="MobiDB-lite"/>
    </source>
</evidence>
<dbReference type="EMBL" id="LS974625">
    <property type="protein sequence ID" value="CAG7860850.1"/>
    <property type="molecule type" value="Genomic_DNA"/>
</dbReference>
<evidence type="ECO:0000313" key="3">
    <source>
        <dbReference type="Proteomes" id="UP000694005"/>
    </source>
</evidence>
<organism evidence="2 3">
    <name type="scientific">Brassica campestris</name>
    <name type="common">Field mustard</name>
    <dbReference type="NCBI Taxonomy" id="3711"/>
    <lineage>
        <taxon>Eukaryota</taxon>
        <taxon>Viridiplantae</taxon>
        <taxon>Streptophyta</taxon>
        <taxon>Embryophyta</taxon>
        <taxon>Tracheophyta</taxon>
        <taxon>Spermatophyta</taxon>
        <taxon>Magnoliopsida</taxon>
        <taxon>eudicotyledons</taxon>
        <taxon>Gunneridae</taxon>
        <taxon>Pentapetalae</taxon>
        <taxon>rosids</taxon>
        <taxon>malvids</taxon>
        <taxon>Brassicales</taxon>
        <taxon>Brassicaceae</taxon>
        <taxon>Brassiceae</taxon>
        <taxon>Brassica</taxon>
    </lineage>
</organism>
<name>A0A8D9FWR4_BRACM</name>
<dbReference type="Gramene" id="A09p13170.2_BraZ1">
    <property type="protein sequence ID" value="A09p13170.2_BraZ1.CDS.1"/>
    <property type="gene ID" value="A09g13170.2_BraZ1"/>
</dbReference>